<dbReference type="AlphaFoldDB" id="A0A3N7H6B4"/>
<feature type="region of interest" description="Disordered" evidence="1">
    <location>
        <begin position="51"/>
        <end position="78"/>
    </location>
</feature>
<feature type="compositionally biased region" description="Basic and acidic residues" evidence="1">
    <location>
        <begin position="158"/>
        <end position="171"/>
    </location>
</feature>
<proteinExistence type="predicted"/>
<feature type="region of interest" description="Disordered" evidence="1">
    <location>
        <begin position="109"/>
        <end position="180"/>
    </location>
</feature>
<evidence type="ECO:0000313" key="2">
    <source>
        <dbReference type="EMBL" id="RQP02192.1"/>
    </source>
</evidence>
<feature type="compositionally biased region" description="Basic and acidic residues" evidence="1">
    <location>
        <begin position="133"/>
        <end position="144"/>
    </location>
</feature>
<dbReference type="InParanoid" id="A0A3N7H6B4"/>
<sequence length="197" mass="21713">MFTAFPSLENRTLSRNSRFPHLTHQHRSPLSLAASSSSVFSTAKGQVNSASFSLGRLPTATEKQRPRTTPPVQNEVGVKPPILHTSGLSAACVESVLLSPTTTKCPQICPPSGSPLIRRRLPIRRHFPQKTTTGREGKGEEAGSHLKQRRLGKKKKRTDMPKRRKGETDPKTRKKKLKPTALCVFSPFAGDSDSHCR</sequence>
<evidence type="ECO:0000313" key="3">
    <source>
        <dbReference type="Proteomes" id="UP000006729"/>
    </source>
</evidence>
<name>A0A3N7H6B4_POPTR</name>
<reference evidence="2 3" key="1">
    <citation type="journal article" date="2006" name="Science">
        <title>The genome of black cottonwood, Populus trichocarpa (Torr. &amp; Gray).</title>
        <authorList>
            <person name="Tuskan G.A."/>
            <person name="Difazio S."/>
            <person name="Jansson S."/>
            <person name="Bohlmann J."/>
            <person name="Grigoriev I."/>
            <person name="Hellsten U."/>
            <person name="Putnam N."/>
            <person name="Ralph S."/>
            <person name="Rombauts S."/>
            <person name="Salamov A."/>
            <person name="Schein J."/>
            <person name="Sterck L."/>
            <person name="Aerts A."/>
            <person name="Bhalerao R.R."/>
            <person name="Bhalerao R.P."/>
            <person name="Blaudez D."/>
            <person name="Boerjan W."/>
            <person name="Brun A."/>
            <person name="Brunner A."/>
            <person name="Busov V."/>
            <person name="Campbell M."/>
            <person name="Carlson J."/>
            <person name="Chalot M."/>
            <person name="Chapman J."/>
            <person name="Chen G.L."/>
            <person name="Cooper D."/>
            <person name="Coutinho P.M."/>
            <person name="Couturier J."/>
            <person name="Covert S."/>
            <person name="Cronk Q."/>
            <person name="Cunningham R."/>
            <person name="Davis J."/>
            <person name="Degroeve S."/>
            <person name="Dejardin A."/>
            <person name="Depamphilis C."/>
            <person name="Detter J."/>
            <person name="Dirks B."/>
            <person name="Dubchak I."/>
            <person name="Duplessis S."/>
            <person name="Ehlting J."/>
            <person name="Ellis B."/>
            <person name="Gendler K."/>
            <person name="Goodstein D."/>
            <person name="Gribskov M."/>
            <person name="Grimwood J."/>
            <person name="Groover A."/>
            <person name="Gunter L."/>
            <person name="Hamberger B."/>
            <person name="Heinze B."/>
            <person name="Helariutta Y."/>
            <person name="Henrissat B."/>
            <person name="Holligan D."/>
            <person name="Holt R."/>
            <person name="Huang W."/>
            <person name="Islam-Faridi N."/>
            <person name="Jones S."/>
            <person name="Jones-Rhoades M."/>
            <person name="Jorgensen R."/>
            <person name="Joshi C."/>
            <person name="Kangasjarvi J."/>
            <person name="Karlsson J."/>
            <person name="Kelleher C."/>
            <person name="Kirkpatrick R."/>
            <person name="Kirst M."/>
            <person name="Kohler A."/>
            <person name="Kalluri U."/>
            <person name="Larimer F."/>
            <person name="Leebens-Mack J."/>
            <person name="Leple J.C."/>
            <person name="Locascio P."/>
            <person name="Lou Y."/>
            <person name="Lucas S."/>
            <person name="Martin F."/>
            <person name="Montanini B."/>
            <person name="Napoli C."/>
            <person name="Nelson D.R."/>
            <person name="Nelson C."/>
            <person name="Nieminen K."/>
            <person name="Nilsson O."/>
            <person name="Pereda V."/>
            <person name="Peter G."/>
            <person name="Philippe R."/>
            <person name="Pilate G."/>
            <person name="Poliakov A."/>
            <person name="Razumovskaya J."/>
            <person name="Richardson P."/>
            <person name="Rinaldi C."/>
            <person name="Ritland K."/>
            <person name="Rouze P."/>
            <person name="Ryaboy D."/>
            <person name="Schmutz J."/>
            <person name="Schrader J."/>
            <person name="Segerman B."/>
            <person name="Shin H."/>
            <person name="Siddiqui A."/>
            <person name="Sterky F."/>
            <person name="Terry A."/>
            <person name="Tsai C.J."/>
            <person name="Uberbacher E."/>
            <person name="Unneberg P."/>
            <person name="Vahala J."/>
            <person name="Wall K."/>
            <person name="Wessler S."/>
            <person name="Yang G."/>
            <person name="Yin T."/>
            <person name="Douglas C."/>
            <person name="Marra M."/>
            <person name="Sandberg G."/>
            <person name="Van de Peer Y."/>
            <person name="Rokhsar D."/>
        </authorList>
    </citation>
    <scope>NUCLEOTIDE SEQUENCE [LARGE SCALE GENOMIC DNA]</scope>
    <source>
        <strain evidence="3">cv. Nisqually</strain>
    </source>
</reference>
<protein>
    <submittedName>
        <fullName evidence="2">Uncharacterized protein</fullName>
    </submittedName>
</protein>
<organism evidence="2 3">
    <name type="scientific">Populus trichocarpa</name>
    <name type="common">Western balsam poplar</name>
    <name type="synonym">Populus balsamifera subsp. trichocarpa</name>
    <dbReference type="NCBI Taxonomy" id="3694"/>
    <lineage>
        <taxon>Eukaryota</taxon>
        <taxon>Viridiplantae</taxon>
        <taxon>Streptophyta</taxon>
        <taxon>Embryophyta</taxon>
        <taxon>Tracheophyta</taxon>
        <taxon>Spermatophyta</taxon>
        <taxon>Magnoliopsida</taxon>
        <taxon>eudicotyledons</taxon>
        <taxon>Gunneridae</taxon>
        <taxon>Pentapetalae</taxon>
        <taxon>rosids</taxon>
        <taxon>fabids</taxon>
        <taxon>Malpighiales</taxon>
        <taxon>Salicaceae</taxon>
        <taxon>Saliceae</taxon>
        <taxon>Populus</taxon>
    </lineage>
</organism>
<feature type="compositionally biased region" description="Basic residues" evidence="1">
    <location>
        <begin position="146"/>
        <end position="157"/>
    </location>
</feature>
<evidence type="ECO:0000256" key="1">
    <source>
        <dbReference type="SAM" id="MobiDB-lite"/>
    </source>
</evidence>
<gene>
    <name evidence="2" type="ORF">POPTR_017G106001</name>
</gene>
<dbReference type="EMBL" id="CM009306">
    <property type="protein sequence ID" value="RQP02192.1"/>
    <property type="molecule type" value="Genomic_DNA"/>
</dbReference>
<dbReference type="Proteomes" id="UP000006729">
    <property type="component" value="Chromosome 17"/>
</dbReference>
<keyword evidence="3" id="KW-1185">Reference proteome</keyword>
<accession>A0A3N7H6B4</accession>
<feature type="compositionally biased region" description="Basic residues" evidence="1">
    <location>
        <begin position="117"/>
        <end position="128"/>
    </location>
</feature>